<comment type="caution">
    <text evidence="1">The sequence shown here is derived from an EMBL/GenBank/DDBJ whole genome shotgun (WGS) entry which is preliminary data.</text>
</comment>
<dbReference type="GO" id="GO:0006406">
    <property type="term" value="P:mRNA export from nucleus"/>
    <property type="evidence" value="ECO:0007669"/>
    <property type="project" value="TreeGrafter"/>
</dbReference>
<dbReference type="AlphaFoldDB" id="A0A2T9Z008"/>
<dbReference type="STRING" id="133385.A0A2T9Z008"/>
<name>A0A2T9Z008_9FUNG</name>
<dbReference type="Pfam" id="PF11957">
    <property type="entry name" value="efThoc1"/>
    <property type="match status" value="1"/>
</dbReference>
<protein>
    <submittedName>
        <fullName evidence="1">Uncharacterized protein</fullName>
    </submittedName>
</protein>
<dbReference type="PANTHER" id="PTHR13265:SF0">
    <property type="entry name" value="HPR1"/>
    <property type="match status" value="1"/>
</dbReference>
<dbReference type="Proteomes" id="UP000245383">
    <property type="component" value="Unassembled WGS sequence"/>
</dbReference>
<keyword evidence="2" id="KW-1185">Reference proteome</keyword>
<dbReference type="EMBL" id="MBFR01000006">
    <property type="protein sequence ID" value="PVU97876.1"/>
    <property type="molecule type" value="Genomic_DNA"/>
</dbReference>
<organism evidence="1 2">
    <name type="scientific">Smittium simulii</name>
    <dbReference type="NCBI Taxonomy" id="133385"/>
    <lineage>
        <taxon>Eukaryota</taxon>
        <taxon>Fungi</taxon>
        <taxon>Fungi incertae sedis</taxon>
        <taxon>Zoopagomycota</taxon>
        <taxon>Kickxellomycotina</taxon>
        <taxon>Harpellomycetes</taxon>
        <taxon>Harpellales</taxon>
        <taxon>Legeriomycetaceae</taxon>
        <taxon>Smittium</taxon>
    </lineage>
</organism>
<dbReference type="GO" id="GO:0000445">
    <property type="term" value="C:THO complex part of transcription export complex"/>
    <property type="evidence" value="ECO:0007669"/>
    <property type="project" value="TreeGrafter"/>
</dbReference>
<dbReference type="PANTHER" id="PTHR13265">
    <property type="entry name" value="THO COMPLEX SUBUNIT 1"/>
    <property type="match status" value="1"/>
</dbReference>
<reference evidence="1 2" key="1">
    <citation type="journal article" date="2018" name="MBio">
        <title>Comparative Genomics Reveals the Core Gene Toolbox for the Fungus-Insect Symbiosis.</title>
        <authorList>
            <person name="Wang Y."/>
            <person name="Stata M."/>
            <person name="Wang W."/>
            <person name="Stajich J.E."/>
            <person name="White M.M."/>
            <person name="Moncalvo J.M."/>
        </authorList>
    </citation>
    <scope>NUCLEOTIDE SEQUENCE [LARGE SCALE GENOMIC DNA]</scope>
    <source>
        <strain evidence="1 2">SWE-8-4</strain>
    </source>
</reference>
<sequence>MLLAEKSSGIFSFQEKETYYKELIKKILGSALFKSDNNFNFDEEQLEDLKWKQVNDTPSKLRCATKIIEIQIEKYALDLTTQHDCALKLSKILDVAIELTDKDCIDPTFPCALLETVVDCLDIAEIKILMDCVKTKNYFKMISLVTNAGKGQILVRMLNHLLKRVPKYTEAEFRGQIAEFFFLLFKMYDRSGINLKGDFNTSIVLEYEKFEFESQEKVEINTLDNNEILSEEQSDIKLEIQANNNEMGNDNTRLEANTIDDSLPNNDDLKINTENVELKLDEITLDPILDSVKDDFQQNQDVLMADSNAEILESQSSKKLKRFHNLSYETKNLYQEFWGLQSYFKDPPKAFENKNSSKIFKVILLICWQLYGE</sequence>
<proteinExistence type="predicted"/>
<accession>A0A2T9Z008</accession>
<gene>
    <name evidence="1" type="ORF">BB561_000253</name>
</gene>
<dbReference type="OrthoDB" id="10257415at2759"/>
<evidence type="ECO:0000313" key="2">
    <source>
        <dbReference type="Proteomes" id="UP000245383"/>
    </source>
</evidence>
<dbReference type="InterPro" id="IPR021861">
    <property type="entry name" value="THO_THOC1"/>
</dbReference>
<evidence type="ECO:0000313" key="1">
    <source>
        <dbReference type="EMBL" id="PVU97876.1"/>
    </source>
</evidence>